<sequence>MVKQSIALTCLFLVCMAGSAAAQETVATAATKAPTPAASAPAGAAPGVREAAGPGETTEGHLPKDVSYTPWLLDPAVFGEDQGDRTEKRQVPEKDVKTVKVANLVPPIHFRTGDAEITREYLDLLRGVLEKMRGRQNVRLHFVGHADSQRLSPTLQGKFTDNTGLSRERAGTTAEYCQRALGLPPEAISYEGLGDTRPVASNLTEEGRAQNRRVEVEVWYDEIGEKMVEKEVIVPATVNRVKVCRTETVCKMRYKEGLAHRVRLKHLVAPMHYDAALVTVPEEFLRQVRQALDNLKDKQDVAVRFTAYSDTAPLEARDERIYGDQIGLSRAVARRVALAVQDTLKEKKTVFESDGKGSVQPVATNDTQQGRGLNRRVEVEFLHDDPLQELPDEPQLCPEDAGSETVTRVYDPPSGPVAPILFADGNPVLPAGYTERLTELMAQIRERANVRLRFTGYIENERLDRRNAAIYGDDVGWATARARRSMLAVSEKMGLPPARAEFEGRGYVQSDDVVATGFTGTGASRVEVQVIYDEKVPVNDYEGVDILRMTREVNTVDPLALNLMRISVDGKPVDDLNKSVPDLQRCTDLALDRAEIQFRYDDLKAEPRLNVTAWPRSIAYREEGVDGDGDLVRFRLYTNYHSFIKRGEVRIFDAAVSERDLPLAVVPLDGEGVGEWRASFETLAAPVRELKYLVRVYDAEGNFDETVPQPLWVIDHADPAAAKADPERELLAGYGGSRIAAKNIPVAGGSVLAHGSAIPTGHRVWLAGYPAPVDAKGRFIAEEILPKGTHTVEVAVLDQAGNGQLYLRDLAMKKNDWFTVGIADLTLSANKTSGPAELLAPDRPQYGRTLDAEGRLAFYTKGSFGDGWGLTASADTREGPLNEIFSNFLEKSPEALFRRMDQDYHFPTYGDDGTVTEDAPTSGKFYAKLAKNQNYGLWGNFRVGYTDNDLAHVDRGLYGGNLHYQLPGVTGFGEKRFVVDGFAAEPGTMAGRDEFRGTGGSLYYLRRQDVLQGSERVRVEVRDKDSGIVLATKDLTAVQDYDVDYLQGRLVLTQPLESTASDNLLVHSDAIGGNPVYLVARYEYTPGVAELDSVTFGGHAHYWFGDYVKLGVTGSKGDDGDAGESLVGADLTLRKSAATWLKLETGRSKGTGLFTSTSQDGGFKYGTVQTPDDAAVSAGAYRVDASLGLADLGKDWRGRITLYSQLLEAGYSAPGQVADRETLQVGGSAEIPVNDRVKLTFKGDRREVDQGLQTTAAEADAQYQVDEHWTASVGGRVDHRRDESLVVPLTQETGTRTDLVGKVAYDSKTRWMGYLFTQQSVQTSGNREDNARTGAGGTYRVTDRFKVNGELSAGDQGAAGRFGAEYLYSDRTTLYMNYALENERSDNGVQARKGTMTSGFRSRYSDTTSVYGEERYTHGDAPSGLLHSYGVDLTPTDRLNLGAKGEVGTLTDNLTGAELKRTAVGVNAGYGFDKVKLASAVEYREDDAQQTDLSREKRTTWLFKNSLKYQMTPDWRLIGKFNYSKSTSSEGDLRDGGYTEAVVGYAYRPVMNDRLNALVKYTYFYNMPSADQITGTTTGASFMQRSHIASIDAMYDLTPRWTVGGKYAYRLGQVSMDRVNPEYFDSRAHLVVGRVDWRFLHKWDALVEGRWLDLPDAQDSRTGVLLGVYRHLGNHFKIGAGYNFSDFSDDLTDLSYRRQGVFVNMVGMI</sequence>
<dbReference type="SUPFAM" id="SSF103088">
    <property type="entry name" value="OmpA-like"/>
    <property type="match status" value="2"/>
</dbReference>
<evidence type="ECO:0000256" key="3">
    <source>
        <dbReference type="SAM" id="SignalP"/>
    </source>
</evidence>
<dbReference type="Pfam" id="PF00691">
    <property type="entry name" value="OmpA"/>
    <property type="match status" value="1"/>
</dbReference>
<feature type="region of interest" description="Disordered" evidence="2">
    <location>
        <begin position="35"/>
        <end position="67"/>
    </location>
</feature>
<keyword evidence="1" id="KW-0472">Membrane</keyword>
<dbReference type="PANTHER" id="PTHR30329:SF21">
    <property type="entry name" value="LIPOPROTEIN YIAD-RELATED"/>
    <property type="match status" value="1"/>
</dbReference>
<accession>A0A4S1CMQ4</accession>
<dbReference type="Gene3D" id="2.40.160.10">
    <property type="entry name" value="Porin"/>
    <property type="match status" value="1"/>
</dbReference>
<proteinExistence type="predicted"/>
<evidence type="ECO:0000313" key="6">
    <source>
        <dbReference type="Proteomes" id="UP000306416"/>
    </source>
</evidence>
<evidence type="ECO:0000256" key="1">
    <source>
        <dbReference type="PROSITE-ProRule" id="PRU00473"/>
    </source>
</evidence>
<name>A0A4S1CMQ4_9BACT</name>
<feature type="signal peptide" evidence="3">
    <location>
        <begin position="1"/>
        <end position="22"/>
    </location>
</feature>
<evidence type="ECO:0000256" key="2">
    <source>
        <dbReference type="SAM" id="MobiDB-lite"/>
    </source>
</evidence>
<keyword evidence="6" id="KW-1185">Reference proteome</keyword>
<dbReference type="PROSITE" id="PS51123">
    <property type="entry name" value="OMPA_2"/>
    <property type="match status" value="2"/>
</dbReference>
<feature type="compositionally biased region" description="Low complexity" evidence="2">
    <location>
        <begin position="35"/>
        <end position="46"/>
    </location>
</feature>
<feature type="domain" description="OmpA-like" evidence="4">
    <location>
        <begin position="260"/>
        <end position="385"/>
    </location>
</feature>
<evidence type="ECO:0000259" key="4">
    <source>
        <dbReference type="PROSITE" id="PS51123"/>
    </source>
</evidence>
<keyword evidence="5" id="KW-0966">Cell projection</keyword>
<gene>
    <name evidence="5" type="ORF">E4633_06300</name>
</gene>
<organism evidence="5 6">
    <name type="scientific">Geomonas terrae</name>
    <dbReference type="NCBI Taxonomy" id="2562681"/>
    <lineage>
        <taxon>Bacteria</taxon>
        <taxon>Pseudomonadati</taxon>
        <taxon>Thermodesulfobacteriota</taxon>
        <taxon>Desulfuromonadia</taxon>
        <taxon>Geobacterales</taxon>
        <taxon>Geobacteraceae</taxon>
        <taxon>Geomonas</taxon>
    </lineage>
</organism>
<dbReference type="PANTHER" id="PTHR30329">
    <property type="entry name" value="STATOR ELEMENT OF FLAGELLAR MOTOR COMPLEX"/>
    <property type="match status" value="1"/>
</dbReference>
<feature type="chain" id="PRO_5020837106" evidence="3">
    <location>
        <begin position="23"/>
        <end position="1709"/>
    </location>
</feature>
<dbReference type="RefSeq" id="WP_135869374.1">
    <property type="nucleotide sequence ID" value="NZ_SRSC01000001.1"/>
</dbReference>
<dbReference type="GO" id="GO:0016020">
    <property type="term" value="C:membrane"/>
    <property type="evidence" value="ECO:0007669"/>
    <property type="project" value="UniProtKB-UniRule"/>
</dbReference>
<dbReference type="InterPro" id="IPR023614">
    <property type="entry name" value="Porin_dom_sf"/>
</dbReference>
<dbReference type="Proteomes" id="UP000306416">
    <property type="component" value="Unassembled WGS sequence"/>
</dbReference>
<dbReference type="InterPro" id="IPR036737">
    <property type="entry name" value="OmpA-like_sf"/>
</dbReference>
<reference evidence="5 6" key="1">
    <citation type="submission" date="2019-04" db="EMBL/GenBank/DDBJ databases">
        <title>Geobacter oryzae sp. nov., ferric-reducing bacteria isolated from paddy soil.</title>
        <authorList>
            <person name="Xu Z."/>
            <person name="Masuda Y."/>
            <person name="Itoh H."/>
            <person name="Senoo K."/>
        </authorList>
    </citation>
    <scope>NUCLEOTIDE SEQUENCE [LARGE SCALE GENOMIC DNA]</scope>
    <source>
        <strain evidence="5 6">Red111</strain>
    </source>
</reference>
<dbReference type="InterPro" id="IPR050330">
    <property type="entry name" value="Bact_OuterMem_StrucFunc"/>
</dbReference>
<dbReference type="Gene3D" id="3.30.1330.60">
    <property type="entry name" value="OmpA-like domain"/>
    <property type="match status" value="2"/>
</dbReference>
<dbReference type="CDD" id="cd07185">
    <property type="entry name" value="OmpA_C-like"/>
    <property type="match status" value="1"/>
</dbReference>
<comment type="caution">
    <text evidence="5">The sequence shown here is derived from an EMBL/GenBank/DDBJ whole genome shotgun (WGS) entry which is preliminary data.</text>
</comment>
<feature type="domain" description="OmpA-like" evidence="4">
    <location>
        <begin position="97"/>
        <end position="222"/>
    </location>
</feature>
<keyword evidence="3" id="KW-0732">Signal</keyword>
<dbReference type="SUPFAM" id="SSF56935">
    <property type="entry name" value="Porins"/>
    <property type="match status" value="2"/>
</dbReference>
<keyword evidence="5" id="KW-0969">Cilium</keyword>
<dbReference type="EMBL" id="SRSC01000001">
    <property type="protein sequence ID" value="TGU75064.1"/>
    <property type="molecule type" value="Genomic_DNA"/>
</dbReference>
<keyword evidence="5" id="KW-0282">Flagellum</keyword>
<evidence type="ECO:0000313" key="5">
    <source>
        <dbReference type="EMBL" id="TGU75064.1"/>
    </source>
</evidence>
<dbReference type="InterPro" id="IPR006665">
    <property type="entry name" value="OmpA-like"/>
</dbReference>
<protein>
    <submittedName>
        <fullName evidence="5">Flagellar motor protein MotB</fullName>
    </submittedName>
</protein>